<evidence type="ECO:0000313" key="3">
    <source>
        <dbReference type="Proteomes" id="UP000251241"/>
    </source>
</evidence>
<gene>
    <name evidence="1" type="ORF">NCTC11343_04996</name>
    <name evidence="2" type="ORF">SPHINGO8BC_90223</name>
</gene>
<dbReference type="RefSeq" id="WP_070567700.1">
    <property type="nucleotide sequence ID" value="NZ_CP068086.1"/>
</dbReference>
<reference evidence="2 4" key="2">
    <citation type="submission" date="2019-10" db="EMBL/GenBank/DDBJ databases">
        <authorList>
            <person name="Karimi E."/>
        </authorList>
    </citation>
    <scope>NUCLEOTIDE SEQUENCE [LARGE SCALE GENOMIC DNA]</scope>
    <source>
        <strain evidence="2">Sphingobacterium sp. 8BC</strain>
    </source>
</reference>
<dbReference type="EMBL" id="UAUU01000011">
    <property type="protein sequence ID" value="SPZ93059.1"/>
    <property type="molecule type" value="Genomic_DNA"/>
</dbReference>
<evidence type="ECO:0000313" key="2">
    <source>
        <dbReference type="EMBL" id="VXD08058.1"/>
    </source>
</evidence>
<accession>A0A654DQF8</accession>
<accession>A0A2X2LIH5</accession>
<organism evidence="1 3">
    <name type="scientific">Sphingobacterium multivorum</name>
    <dbReference type="NCBI Taxonomy" id="28454"/>
    <lineage>
        <taxon>Bacteria</taxon>
        <taxon>Pseudomonadati</taxon>
        <taxon>Bacteroidota</taxon>
        <taxon>Sphingobacteriia</taxon>
        <taxon>Sphingobacteriales</taxon>
        <taxon>Sphingobacteriaceae</taxon>
        <taxon>Sphingobacterium</taxon>
    </lineage>
</organism>
<proteinExistence type="predicted"/>
<name>A0A2X2LIH5_SPHMU</name>
<protein>
    <submittedName>
        <fullName evidence="1">Uncharacterized protein</fullName>
    </submittedName>
</protein>
<evidence type="ECO:0000313" key="1">
    <source>
        <dbReference type="EMBL" id="SPZ93059.1"/>
    </source>
</evidence>
<dbReference type="AlphaFoldDB" id="A0A2X2LIH5"/>
<dbReference type="EMBL" id="CABWMV010000028">
    <property type="protein sequence ID" value="VXD08058.1"/>
    <property type="molecule type" value="Genomic_DNA"/>
</dbReference>
<dbReference type="Proteomes" id="UP000251241">
    <property type="component" value="Unassembled WGS sequence"/>
</dbReference>
<reference evidence="1 3" key="1">
    <citation type="submission" date="2018-06" db="EMBL/GenBank/DDBJ databases">
        <authorList>
            <consortium name="Pathogen Informatics"/>
            <person name="Doyle S."/>
        </authorList>
    </citation>
    <scope>NUCLEOTIDE SEQUENCE [LARGE SCALE GENOMIC DNA]</scope>
    <source>
        <strain evidence="1 3">NCTC11343</strain>
    </source>
</reference>
<dbReference type="Proteomes" id="UP000432350">
    <property type="component" value="Unassembled WGS sequence"/>
</dbReference>
<evidence type="ECO:0000313" key="4">
    <source>
        <dbReference type="Proteomes" id="UP000432350"/>
    </source>
</evidence>
<sequence length="224" mass="26021">MEANIKAAVEAGILNYGKVDGISTAPEFLEKIIAVFNTEASYLEKLELLDQSFDDYPLFDELREVYVDLLLMNFFSNDVLKLEDDYLDSEEWEAIEDETIDRGTELLNIFLYLGECKDDEIEPELDDFLKEFLLVDEDEFQDEHEIYEDIIANQIVVDSPYAEIAKVGKGLNPRSEVYELFYPIMSFFSELKPSEKQFEEYAEASSNKAFDIALYQIISTYYNK</sequence>
<dbReference type="GeneID" id="97179861"/>